<dbReference type="Proteomes" id="UP000179113">
    <property type="component" value="Unassembled WGS sequence"/>
</dbReference>
<evidence type="ECO:0000313" key="1">
    <source>
        <dbReference type="EMBL" id="OGC69319.1"/>
    </source>
</evidence>
<gene>
    <name evidence="1" type="ORF">A2415_03000</name>
</gene>
<dbReference type="AlphaFoldDB" id="A0A1F4WIX1"/>
<protein>
    <submittedName>
        <fullName evidence="1">Uncharacterized protein</fullName>
    </submittedName>
</protein>
<reference evidence="1 2" key="1">
    <citation type="journal article" date="2016" name="Nat. Commun.">
        <title>Thousands of microbial genomes shed light on interconnected biogeochemical processes in an aquifer system.</title>
        <authorList>
            <person name="Anantharaman K."/>
            <person name="Brown C.T."/>
            <person name="Hug L.A."/>
            <person name="Sharon I."/>
            <person name="Castelle C.J."/>
            <person name="Probst A.J."/>
            <person name="Thomas B.C."/>
            <person name="Singh A."/>
            <person name="Wilkins M.J."/>
            <person name="Karaoz U."/>
            <person name="Brodie E.L."/>
            <person name="Williams K.H."/>
            <person name="Hubbard S.S."/>
            <person name="Banfield J.F."/>
        </authorList>
    </citation>
    <scope>NUCLEOTIDE SEQUENCE [LARGE SCALE GENOMIC DNA]</scope>
</reference>
<accession>A0A1F4WIX1</accession>
<proteinExistence type="predicted"/>
<name>A0A1F4WIX1_UNCKA</name>
<sequence length="357" mass="40882">MNRQQALVIRVGDRRVGDHWGKDLEDAYERFMRAYELTEKNCLVREVPALGSTAGIRGLLSLWPTSRWVFIVVPFVSGQTESETVISWLTQVLEVGNRAGLRGVTPVVLKQAESGPFPWIWSLPRHSSHHPWYLTYQRACGIAHILEQSPLVKNIWLYGSVARGARSGRSISRTTGCQDIDICIQTSEADEWIRGKFQELCERNTDKPRAQREPLFTRSYPVMEADFMLMYGPVGLMTAALREKIERITDGQRNDDLSLDESLLESREPSRVVTKASFILWPTVPNPGLLALARTLCADPFFWDSLEADALCWNGFDFKLEPFPGSMFMNHDRDYRFIKGKTAPFEDDRIYLDDLFR</sequence>
<evidence type="ECO:0000313" key="2">
    <source>
        <dbReference type="Proteomes" id="UP000179113"/>
    </source>
</evidence>
<comment type="caution">
    <text evidence="1">The sequence shown here is derived from an EMBL/GenBank/DDBJ whole genome shotgun (WGS) entry which is preliminary data.</text>
</comment>
<dbReference type="EMBL" id="MEWA01000023">
    <property type="protein sequence ID" value="OGC69319.1"/>
    <property type="molecule type" value="Genomic_DNA"/>
</dbReference>
<dbReference type="CDD" id="cd05403">
    <property type="entry name" value="NT_KNTase_like"/>
    <property type="match status" value="1"/>
</dbReference>
<organism evidence="1 2">
    <name type="scientific">candidate division WWE3 bacterium RIFOXYC1_FULL_39_7</name>
    <dbReference type="NCBI Taxonomy" id="1802643"/>
    <lineage>
        <taxon>Bacteria</taxon>
        <taxon>Katanobacteria</taxon>
    </lineage>
</organism>